<dbReference type="Pfam" id="PF21999">
    <property type="entry name" value="IMS_HHH_1"/>
    <property type="match status" value="1"/>
</dbReference>
<evidence type="ECO:0000256" key="10">
    <source>
        <dbReference type="ARBA" id="ARBA00022679"/>
    </source>
</evidence>
<evidence type="ECO:0000256" key="17">
    <source>
        <dbReference type="ARBA" id="ARBA00023204"/>
    </source>
</evidence>
<dbReference type="GO" id="GO:0005737">
    <property type="term" value="C:cytoplasm"/>
    <property type="evidence" value="ECO:0007669"/>
    <property type="project" value="UniProtKB-SubCell"/>
</dbReference>
<feature type="region of interest" description="Disordered" evidence="20">
    <location>
        <begin position="1062"/>
        <end position="1157"/>
    </location>
</feature>
<feature type="compositionally biased region" description="Pro residues" evidence="20">
    <location>
        <begin position="13"/>
        <end position="22"/>
    </location>
</feature>
<name>A0A9D4TWZ2_CHLVU</name>
<evidence type="ECO:0000256" key="4">
    <source>
        <dbReference type="ARBA" id="ARBA00010945"/>
    </source>
</evidence>
<dbReference type="Gene3D" id="3.40.50.10190">
    <property type="entry name" value="BRCT domain"/>
    <property type="match status" value="1"/>
</dbReference>
<dbReference type="FunFam" id="3.40.50.10190:FF:000011">
    <property type="entry name" value="DNA repair protein REV1"/>
    <property type="match status" value="1"/>
</dbReference>
<dbReference type="Gene3D" id="3.30.70.270">
    <property type="match status" value="1"/>
</dbReference>
<dbReference type="InterPro" id="IPR043502">
    <property type="entry name" value="DNA/RNA_pol_sf"/>
</dbReference>
<dbReference type="FunFam" id="3.30.1490.100:FF:000001">
    <property type="entry name" value="DNA repair protein REV1"/>
    <property type="match status" value="1"/>
</dbReference>
<evidence type="ECO:0000313" key="23">
    <source>
        <dbReference type="EMBL" id="KAI3436719.1"/>
    </source>
</evidence>
<evidence type="ECO:0000256" key="8">
    <source>
        <dbReference type="ARBA" id="ARBA00022490"/>
    </source>
</evidence>
<evidence type="ECO:0000256" key="6">
    <source>
        <dbReference type="ARBA" id="ARBA00016178"/>
    </source>
</evidence>
<evidence type="ECO:0000256" key="5">
    <source>
        <dbReference type="ARBA" id="ARBA00012417"/>
    </source>
</evidence>
<feature type="region of interest" description="Disordered" evidence="20">
    <location>
        <begin position="844"/>
        <end position="917"/>
    </location>
</feature>
<dbReference type="GO" id="GO:0006260">
    <property type="term" value="P:DNA replication"/>
    <property type="evidence" value="ECO:0007669"/>
    <property type="project" value="UniProtKB-KW"/>
</dbReference>
<dbReference type="Proteomes" id="UP001055712">
    <property type="component" value="Unassembled WGS sequence"/>
</dbReference>
<feature type="region of interest" description="Disordered" evidence="20">
    <location>
        <begin position="302"/>
        <end position="323"/>
    </location>
</feature>
<dbReference type="Gene3D" id="6.10.250.1490">
    <property type="match status" value="1"/>
</dbReference>
<dbReference type="SUPFAM" id="SSF56672">
    <property type="entry name" value="DNA/RNA polymerases"/>
    <property type="match status" value="1"/>
</dbReference>
<reference evidence="23" key="1">
    <citation type="journal article" date="2019" name="Plant J.">
        <title>Chlorella vulgaris genome assembly and annotation reveals the molecular basis for metabolic acclimation to high light conditions.</title>
        <authorList>
            <person name="Cecchin M."/>
            <person name="Marcolungo L."/>
            <person name="Rossato M."/>
            <person name="Girolomoni L."/>
            <person name="Cosentino E."/>
            <person name="Cuine S."/>
            <person name="Li-Beisson Y."/>
            <person name="Delledonne M."/>
            <person name="Ballottari M."/>
        </authorList>
    </citation>
    <scope>NUCLEOTIDE SEQUENCE</scope>
    <source>
        <strain evidence="23">211/11P</strain>
    </source>
</reference>
<proteinExistence type="inferred from homology"/>
<dbReference type="InterPro" id="IPR001357">
    <property type="entry name" value="BRCT_dom"/>
</dbReference>
<evidence type="ECO:0000256" key="1">
    <source>
        <dbReference type="ARBA" id="ARBA00001946"/>
    </source>
</evidence>
<feature type="compositionally biased region" description="Low complexity" evidence="20">
    <location>
        <begin position="1240"/>
        <end position="1254"/>
    </location>
</feature>
<keyword evidence="8" id="KW-0963">Cytoplasm</keyword>
<feature type="compositionally biased region" description="Basic residues" evidence="20">
    <location>
        <begin position="1302"/>
        <end position="1311"/>
    </location>
</feature>
<comment type="caution">
    <text evidence="23">The sequence shown here is derived from an EMBL/GenBank/DDBJ whole genome shotgun (WGS) entry which is preliminary data.</text>
</comment>
<comment type="catalytic activity">
    <reaction evidence="19">
        <text>DNA(n) + a 2'-deoxyribonucleoside 5'-triphosphate = DNA(n+1) + diphosphate</text>
        <dbReference type="Rhea" id="RHEA:22508"/>
        <dbReference type="Rhea" id="RHEA-COMP:17339"/>
        <dbReference type="Rhea" id="RHEA-COMP:17340"/>
        <dbReference type="ChEBI" id="CHEBI:33019"/>
        <dbReference type="ChEBI" id="CHEBI:61560"/>
        <dbReference type="ChEBI" id="CHEBI:173112"/>
        <dbReference type="EC" id="2.7.7.7"/>
    </reaction>
</comment>
<comment type="subcellular location">
    <subcellularLocation>
        <location evidence="3">Cytoplasm</location>
    </subcellularLocation>
    <subcellularLocation>
        <location evidence="2">Nucleus</location>
    </subcellularLocation>
</comment>
<evidence type="ECO:0000256" key="12">
    <source>
        <dbReference type="ARBA" id="ARBA00022705"/>
    </source>
</evidence>
<dbReference type="EC" id="2.7.7.7" evidence="5"/>
<dbReference type="Pfam" id="PF14377">
    <property type="entry name" value="UBM"/>
    <property type="match status" value="3"/>
</dbReference>
<dbReference type="CDD" id="cd17719">
    <property type="entry name" value="BRCT_Rev1"/>
    <property type="match status" value="1"/>
</dbReference>
<feature type="region of interest" description="Disordered" evidence="20">
    <location>
        <begin position="246"/>
        <end position="289"/>
    </location>
</feature>
<feature type="domain" description="BRCT" evidence="21">
    <location>
        <begin position="62"/>
        <end position="154"/>
    </location>
</feature>
<keyword evidence="11" id="KW-0548">Nucleotidyltransferase</keyword>
<dbReference type="PROSITE" id="PS50173">
    <property type="entry name" value="UMUC"/>
    <property type="match status" value="1"/>
</dbReference>
<evidence type="ECO:0000256" key="7">
    <source>
        <dbReference type="ARBA" id="ARBA00020399"/>
    </source>
</evidence>
<feature type="compositionally biased region" description="Gly residues" evidence="20">
    <location>
        <begin position="950"/>
        <end position="962"/>
    </location>
</feature>
<dbReference type="GO" id="GO:0003684">
    <property type="term" value="F:damaged DNA binding"/>
    <property type="evidence" value="ECO:0007669"/>
    <property type="project" value="InterPro"/>
</dbReference>
<dbReference type="PANTHER" id="PTHR45990:SF1">
    <property type="entry name" value="DNA REPAIR PROTEIN REV1"/>
    <property type="match status" value="1"/>
</dbReference>
<keyword evidence="12" id="KW-0235">DNA replication</keyword>
<evidence type="ECO:0000256" key="16">
    <source>
        <dbReference type="ARBA" id="ARBA00023125"/>
    </source>
</evidence>
<feature type="region of interest" description="Disordered" evidence="20">
    <location>
        <begin position="1468"/>
        <end position="1496"/>
    </location>
</feature>
<evidence type="ECO:0000256" key="11">
    <source>
        <dbReference type="ARBA" id="ARBA00022695"/>
    </source>
</evidence>
<dbReference type="SMART" id="SM00292">
    <property type="entry name" value="BRCT"/>
    <property type="match status" value="1"/>
</dbReference>
<evidence type="ECO:0000256" key="2">
    <source>
        <dbReference type="ARBA" id="ARBA00004123"/>
    </source>
</evidence>
<feature type="domain" description="UmuC" evidence="22">
    <location>
        <begin position="457"/>
        <end position="636"/>
    </location>
</feature>
<evidence type="ECO:0000256" key="19">
    <source>
        <dbReference type="ARBA" id="ARBA00049244"/>
    </source>
</evidence>
<feature type="compositionally biased region" description="Low complexity" evidence="20">
    <location>
        <begin position="276"/>
        <end position="289"/>
    </location>
</feature>
<dbReference type="GO" id="GO:0003887">
    <property type="term" value="F:DNA-directed DNA polymerase activity"/>
    <property type="evidence" value="ECO:0007669"/>
    <property type="project" value="UniProtKB-KW"/>
</dbReference>
<keyword evidence="16" id="KW-0238">DNA-binding</keyword>
<dbReference type="HAMAP" id="MF_01113">
    <property type="entry name" value="DNApol_IV"/>
    <property type="match status" value="1"/>
</dbReference>
<keyword evidence="14" id="KW-0227">DNA damage</keyword>
<keyword evidence="18" id="KW-0539">Nucleus</keyword>
<dbReference type="Pfam" id="PF00817">
    <property type="entry name" value="IMS"/>
    <property type="match status" value="1"/>
</dbReference>
<feature type="compositionally biased region" description="Low complexity" evidence="20">
    <location>
        <begin position="1331"/>
        <end position="1353"/>
    </location>
</feature>
<dbReference type="GO" id="GO:0006281">
    <property type="term" value="P:DNA repair"/>
    <property type="evidence" value="ECO:0007669"/>
    <property type="project" value="UniProtKB-KW"/>
</dbReference>
<keyword evidence="15" id="KW-0460">Magnesium</keyword>
<feature type="compositionally biased region" description="Low complexity" evidence="20">
    <location>
        <begin position="848"/>
        <end position="873"/>
    </location>
</feature>
<dbReference type="InterPro" id="IPR043128">
    <property type="entry name" value="Rev_trsase/Diguanyl_cyclase"/>
</dbReference>
<evidence type="ECO:0000256" key="9">
    <source>
        <dbReference type="ARBA" id="ARBA00022634"/>
    </source>
</evidence>
<dbReference type="Pfam" id="PF16589">
    <property type="entry name" value="BRCT_2"/>
    <property type="match status" value="1"/>
</dbReference>
<feature type="compositionally biased region" description="Low complexity" evidence="20">
    <location>
        <begin position="888"/>
        <end position="909"/>
    </location>
</feature>
<keyword evidence="10" id="KW-0808">Transferase</keyword>
<dbReference type="Gene3D" id="3.40.1170.60">
    <property type="match status" value="1"/>
</dbReference>
<dbReference type="EMBL" id="SIDB01000002">
    <property type="protein sequence ID" value="KAI3436719.1"/>
    <property type="molecule type" value="Genomic_DNA"/>
</dbReference>
<dbReference type="InterPro" id="IPR022880">
    <property type="entry name" value="DNApol_IV"/>
</dbReference>
<protein>
    <recommendedName>
        <fullName evidence="6">DNA polymerase kappa</fullName>
        <ecNumber evidence="5">2.7.7.7</ecNumber>
    </recommendedName>
    <alternativeName>
        <fullName evidence="7">DNA repair protein REV1</fullName>
    </alternativeName>
</protein>
<feature type="compositionally biased region" description="Low complexity" evidence="20">
    <location>
        <begin position="312"/>
        <end position="323"/>
    </location>
</feature>
<evidence type="ECO:0000313" key="24">
    <source>
        <dbReference type="Proteomes" id="UP001055712"/>
    </source>
</evidence>
<dbReference type="GO" id="GO:0046872">
    <property type="term" value="F:metal ion binding"/>
    <property type="evidence" value="ECO:0007669"/>
    <property type="project" value="UniProtKB-KW"/>
</dbReference>
<dbReference type="InterPro" id="IPR017961">
    <property type="entry name" value="DNA_pol_Y-fam_little_finger"/>
</dbReference>
<feature type="region of interest" description="Disordered" evidence="20">
    <location>
        <begin position="1"/>
        <end position="30"/>
    </location>
</feature>
<dbReference type="GO" id="GO:0042276">
    <property type="term" value="P:error-prone translesion synthesis"/>
    <property type="evidence" value="ECO:0007669"/>
    <property type="project" value="TreeGrafter"/>
</dbReference>
<evidence type="ECO:0000256" key="15">
    <source>
        <dbReference type="ARBA" id="ARBA00022842"/>
    </source>
</evidence>
<dbReference type="NCBIfam" id="NF002677">
    <property type="entry name" value="PRK02406.1"/>
    <property type="match status" value="1"/>
</dbReference>
<accession>A0A9D4TWZ2</accession>
<feature type="region of interest" description="Disordered" evidence="20">
    <location>
        <begin position="1416"/>
        <end position="1452"/>
    </location>
</feature>
<dbReference type="SUPFAM" id="SSF100879">
    <property type="entry name" value="Lesion bypass DNA polymerase (Y-family), little finger domain"/>
    <property type="match status" value="1"/>
</dbReference>
<evidence type="ECO:0000256" key="20">
    <source>
        <dbReference type="SAM" id="MobiDB-lite"/>
    </source>
</evidence>
<keyword evidence="17" id="KW-0234">DNA repair</keyword>
<comment type="similarity">
    <text evidence="4">Belongs to the DNA polymerase type-Y family.</text>
</comment>
<evidence type="ECO:0000256" key="3">
    <source>
        <dbReference type="ARBA" id="ARBA00004496"/>
    </source>
</evidence>
<feature type="compositionally biased region" description="Low complexity" evidence="20">
    <location>
        <begin position="1419"/>
        <end position="1451"/>
    </location>
</feature>
<organism evidence="23 24">
    <name type="scientific">Chlorella vulgaris</name>
    <name type="common">Green alga</name>
    <dbReference type="NCBI Taxonomy" id="3077"/>
    <lineage>
        <taxon>Eukaryota</taxon>
        <taxon>Viridiplantae</taxon>
        <taxon>Chlorophyta</taxon>
        <taxon>core chlorophytes</taxon>
        <taxon>Trebouxiophyceae</taxon>
        <taxon>Chlorellales</taxon>
        <taxon>Chlorellaceae</taxon>
        <taxon>Chlorella clade</taxon>
        <taxon>Chlorella</taxon>
    </lineage>
</organism>
<dbReference type="OrthoDB" id="427711at2759"/>
<dbReference type="InterPro" id="IPR053848">
    <property type="entry name" value="IMS_HHH_1"/>
</dbReference>
<dbReference type="PANTHER" id="PTHR45990">
    <property type="entry name" value="DNA REPAIR PROTEIN REV1"/>
    <property type="match status" value="1"/>
</dbReference>
<gene>
    <name evidence="23" type="ORF">D9Q98_006134</name>
</gene>
<dbReference type="InterPro" id="IPR036420">
    <property type="entry name" value="BRCT_dom_sf"/>
</dbReference>
<feature type="region of interest" description="Disordered" evidence="20">
    <location>
        <begin position="1295"/>
        <end position="1367"/>
    </location>
</feature>
<evidence type="ECO:0000256" key="13">
    <source>
        <dbReference type="ARBA" id="ARBA00022723"/>
    </source>
</evidence>
<dbReference type="Gene3D" id="6.10.250.1630">
    <property type="match status" value="1"/>
</dbReference>
<dbReference type="PROSITE" id="PS50172">
    <property type="entry name" value="BRCT"/>
    <property type="match status" value="1"/>
</dbReference>
<sequence>MSRNPLGARRPTPIGPPPPPRILPDGSESLQHGGSVGAYMALKARKLGEQFDERAAALPGQQRTHIFHGVAIHVDGFTRPSNLELKQLMTLHGGQFILYPSRATPATHVICSNLPDAKVKLLQKERNPTPYVRPEWVVDCLAAGRLLPIEAYVLWQLRDVPGQQKLKAFMPVLPVQLPPSCIFGDQAGALSSPMRQAGAAGSAAGQAGAARPADPAAGHPAGVAADAPSPCAFLASADAGQVAAQSASQQNVLPQPPQFSFAPAHELEGQPPSPSLMPSQLGRKQAQQLRQPALANPALLAAPREPAPCPPQQAEAAQGAAGPHAPAVAAAGVNQAGAAPGVNQAGAAPGGTAAGTLAGASGGTAMATAALGVGQYDAAEMQAAQQVAARLRAECDMLKGPPRSSREDPEFVDNFFNASRLHYIGTYKSRIEALMASSAGSQGPSPLPPSREHPAAIIHLDLDCFFAAVAEAEHPIFKGKPLAVCHSASSSGTGEVSTCNYEARKYSVQSGMMIRQAIELCPQLVVVPYLFEQYATVSEKVYRILLRRTVCVQPLSCDEALLDVTGLGEPMQIAAEIRAEIEAATGCTASAGIGPSQLVARIATEGAKPNGQMLVTQQQAPEFLRALPVSKLPGVGYRNEARLADLGIHSVADVQASTKQHLQAHLGEKLGAMLWDYSHGQDKRRVQPPGARKSVGAECNYGVRFQSVEESREFLNDLAAQVQVRLREAAAKGRTLTLKLMKRKQGAGEPRKFMGHGVCDSLSRSATLASFTDSSKEIAARCWELLCALHVPFADIRGMGILVSRLTPSTAPIDARPSGAARTHTSPGGKAKHNIAELFQKQIRQQDEQQQQQPQQQQDRGQHLGKQQQQQQQDRQRQQKQQQDRGQQHLGQGQLEEEQQGLGSQQQSPVAASRCLDGGSQDCPVRSPQACLGVVVQQQPAEGSVADAAGGVGDGGAHGGAQGRQQALQQWHGIPLSQMDASVLRALPWSVQKQLVEAASREDAAEPAGQHLQRRALEGRFEESVAAAAAAGLEAGPAAAVAADCHEAAAVEGVKQRGRLGSAAVPAVQRQQQSSSTFGSGGGWDSGTQARADQDGSAPSRGTSQSMPPVRQPPQHLQMHGRGGTAALPPVSSGERGGSVSGVAPSERPGTTAGGTGAVALPALSQVDPAFMDALPLQLRRELELAYGIGRHGKRPPVPAARRGRGGAAPASVAGAGSLLRHVSKRQRIEAFVATPPPTTDAASSSFASTAAAEPVRRQEQEQGVLSLSQIDPSVLAELPAELRQEVMQQLRQEAGAPIRQGGRKHQRSRLGQRNGEQHAWQQRWEEERQQQQQQQQDGKGLAAGAVAAARSAVEQMPQQQLQLADGQEPNKELPAAILQFLQTANEFEAGHGTSGSLAAALADCLEQLQAELAGNKGSRLSSPPCQRPRSSPTARSADAASARPSSMDADLPPTQLVVVEEAAGAKGEAAAAADSQTGRQPHEDGPAGDGGDASGDAVAELHLEEGVQQALCSGIQRAAVSLLAGRDLEQLRELLRAVQHLGLCHQWFDATAAVDAAQQYAQGAYGWRLRLSSPQLEMA</sequence>
<feature type="region of interest" description="Disordered" evidence="20">
    <location>
        <begin position="945"/>
        <end position="966"/>
    </location>
</feature>
<dbReference type="Gene3D" id="1.10.150.20">
    <property type="entry name" value="5' to 3' exonuclease, C-terminal subdomain"/>
    <property type="match status" value="1"/>
</dbReference>
<dbReference type="GO" id="GO:0005634">
    <property type="term" value="C:nucleus"/>
    <property type="evidence" value="ECO:0007669"/>
    <property type="project" value="UniProtKB-SubCell"/>
</dbReference>
<dbReference type="InterPro" id="IPR036775">
    <property type="entry name" value="DNA_pol_Y-fam_lit_finger_sf"/>
</dbReference>
<dbReference type="Gene3D" id="3.30.1490.100">
    <property type="entry name" value="DNA polymerase, Y-family, little finger domain"/>
    <property type="match status" value="1"/>
</dbReference>
<reference evidence="23" key="2">
    <citation type="submission" date="2020-11" db="EMBL/GenBank/DDBJ databases">
        <authorList>
            <person name="Cecchin M."/>
            <person name="Marcolungo L."/>
            <person name="Rossato M."/>
            <person name="Girolomoni L."/>
            <person name="Cosentino E."/>
            <person name="Cuine S."/>
            <person name="Li-Beisson Y."/>
            <person name="Delledonne M."/>
            <person name="Ballottari M."/>
        </authorList>
    </citation>
    <scope>NUCLEOTIDE SEQUENCE</scope>
    <source>
        <strain evidence="23">211/11P</strain>
        <tissue evidence="23">Whole cell</tissue>
    </source>
</reference>
<keyword evidence="24" id="KW-1185">Reference proteome</keyword>
<dbReference type="InterPro" id="IPR001126">
    <property type="entry name" value="UmuC"/>
</dbReference>
<keyword evidence="9" id="KW-0237">DNA synthesis</keyword>
<dbReference type="Pfam" id="PF11799">
    <property type="entry name" value="IMS_C"/>
    <property type="match status" value="1"/>
</dbReference>
<evidence type="ECO:0000259" key="21">
    <source>
        <dbReference type="PROSITE" id="PS50172"/>
    </source>
</evidence>
<dbReference type="GO" id="GO:0070987">
    <property type="term" value="P:error-free translesion synthesis"/>
    <property type="evidence" value="ECO:0007669"/>
    <property type="project" value="TreeGrafter"/>
</dbReference>
<comment type="cofactor">
    <cofactor evidence="1">
        <name>Mg(2+)</name>
        <dbReference type="ChEBI" id="CHEBI:18420"/>
    </cofactor>
</comment>
<feature type="region of interest" description="Disordered" evidence="20">
    <location>
        <begin position="1236"/>
        <end position="1265"/>
    </location>
</feature>
<keyword evidence="13" id="KW-0479">Metal-binding</keyword>
<feature type="compositionally biased region" description="Basic and acidic residues" evidence="20">
    <location>
        <begin position="874"/>
        <end position="887"/>
    </location>
</feature>
<dbReference type="InterPro" id="IPR025527">
    <property type="entry name" value="HUWE1/Rev1_UBM"/>
</dbReference>
<dbReference type="GO" id="GO:0017125">
    <property type="term" value="F:deoxycytidyl transferase activity"/>
    <property type="evidence" value="ECO:0007669"/>
    <property type="project" value="TreeGrafter"/>
</dbReference>
<evidence type="ECO:0000259" key="22">
    <source>
        <dbReference type="PROSITE" id="PS50173"/>
    </source>
</evidence>
<feature type="region of interest" description="Disordered" evidence="20">
    <location>
        <begin position="810"/>
        <end position="831"/>
    </location>
</feature>
<feature type="compositionally biased region" description="Low complexity" evidence="20">
    <location>
        <begin position="1069"/>
        <end position="1078"/>
    </location>
</feature>
<evidence type="ECO:0000256" key="18">
    <source>
        <dbReference type="ARBA" id="ARBA00023242"/>
    </source>
</evidence>
<evidence type="ECO:0000256" key="14">
    <source>
        <dbReference type="ARBA" id="ARBA00022763"/>
    </source>
</evidence>
<feature type="region of interest" description="Disordered" evidence="20">
    <location>
        <begin position="201"/>
        <end position="223"/>
    </location>
</feature>
<dbReference type="SUPFAM" id="SSF52113">
    <property type="entry name" value="BRCT domain"/>
    <property type="match status" value="1"/>
</dbReference>